<keyword evidence="4" id="KW-0812">Transmembrane</keyword>
<dbReference type="GO" id="GO:0005741">
    <property type="term" value="C:mitochondrial outer membrane"/>
    <property type="evidence" value="ECO:0007669"/>
    <property type="project" value="TreeGrafter"/>
</dbReference>
<comment type="caution">
    <text evidence="6">The sequence shown here is derived from an EMBL/GenBank/DDBJ whole genome shotgun (WGS) entry which is preliminary data.</text>
</comment>
<evidence type="ECO:0000256" key="3">
    <source>
        <dbReference type="SAM" id="MobiDB-lite"/>
    </source>
</evidence>
<keyword evidence="2" id="KW-0053">Apoptosis</keyword>
<dbReference type="Pfam" id="PF00452">
    <property type="entry name" value="Bcl-2"/>
    <property type="match status" value="1"/>
</dbReference>
<accession>A0A6L2Q5Y4</accession>
<organism evidence="6 7">
    <name type="scientific">Coptotermes formosanus</name>
    <name type="common">Formosan subterranean termite</name>
    <dbReference type="NCBI Taxonomy" id="36987"/>
    <lineage>
        <taxon>Eukaryota</taxon>
        <taxon>Metazoa</taxon>
        <taxon>Ecdysozoa</taxon>
        <taxon>Arthropoda</taxon>
        <taxon>Hexapoda</taxon>
        <taxon>Insecta</taxon>
        <taxon>Pterygota</taxon>
        <taxon>Neoptera</taxon>
        <taxon>Polyneoptera</taxon>
        <taxon>Dictyoptera</taxon>
        <taxon>Blattodea</taxon>
        <taxon>Blattoidea</taxon>
        <taxon>Termitoidae</taxon>
        <taxon>Rhinotermitidae</taxon>
        <taxon>Coptotermes</taxon>
    </lineage>
</organism>
<proteinExistence type="inferred from homology"/>
<feature type="region of interest" description="Disordered" evidence="3">
    <location>
        <begin position="87"/>
        <end position="111"/>
    </location>
</feature>
<dbReference type="OrthoDB" id="6080198at2759"/>
<keyword evidence="4" id="KW-1133">Transmembrane helix</keyword>
<dbReference type="InterPro" id="IPR002475">
    <property type="entry name" value="Bcl2-like"/>
</dbReference>
<dbReference type="AlphaFoldDB" id="A0A6L2Q5Y4"/>
<gene>
    <name evidence="6" type="ORF">Cfor_03544</name>
</gene>
<evidence type="ECO:0000256" key="1">
    <source>
        <dbReference type="ARBA" id="ARBA00009458"/>
    </source>
</evidence>
<dbReference type="InParanoid" id="A0A6L2Q5Y4"/>
<feature type="domain" description="Bcl-2 Bcl-2 homology region 1-3" evidence="5">
    <location>
        <begin position="225"/>
        <end position="324"/>
    </location>
</feature>
<dbReference type="InterPro" id="IPR036834">
    <property type="entry name" value="Bcl-2-like_sf"/>
</dbReference>
<dbReference type="GO" id="GO:0008630">
    <property type="term" value="P:intrinsic apoptotic signaling pathway in response to DNA damage"/>
    <property type="evidence" value="ECO:0007669"/>
    <property type="project" value="TreeGrafter"/>
</dbReference>
<evidence type="ECO:0000313" key="7">
    <source>
        <dbReference type="Proteomes" id="UP000502823"/>
    </source>
</evidence>
<dbReference type="InterPro" id="IPR046371">
    <property type="entry name" value="Bcl-2_BH1-3"/>
</dbReference>
<dbReference type="GO" id="GO:0042981">
    <property type="term" value="P:regulation of apoptotic process"/>
    <property type="evidence" value="ECO:0007669"/>
    <property type="project" value="InterPro"/>
</dbReference>
<dbReference type="PANTHER" id="PTHR11256:SF21">
    <property type="entry name" value="BCL-2 BCL-2 HOMOLOGY REGION 1-3 DOMAIN-CONTAINING PROTEIN"/>
    <property type="match status" value="1"/>
</dbReference>
<reference evidence="7" key="1">
    <citation type="submission" date="2020-01" db="EMBL/GenBank/DDBJ databases">
        <title>Draft genome sequence of the Termite Coptotermes fromosanus.</title>
        <authorList>
            <person name="Itakura S."/>
            <person name="Yosikawa Y."/>
            <person name="Umezawa K."/>
        </authorList>
    </citation>
    <scope>NUCLEOTIDE SEQUENCE [LARGE SCALE GENOMIC DNA]</scope>
</reference>
<dbReference type="EMBL" id="BLKM01001775">
    <property type="protein sequence ID" value="GFG40319.1"/>
    <property type="molecule type" value="Genomic_DNA"/>
</dbReference>
<evidence type="ECO:0000313" key="6">
    <source>
        <dbReference type="EMBL" id="GFG40319.1"/>
    </source>
</evidence>
<dbReference type="GO" id="GO:0001836">
    <property type="term" value="P:release of cytochrome c from mitochondria"/>
    <property type="evidence" value="ECO:0007669"/>
    <property type="project" value="TreeGrafter"/>
</dbReference>
<evidence type="ECO:0000256" key="4">
    <source>
        <dbReference type="SAM" id="Phobius"/>
    </source>
</evidence>
<feature type="region of interest" description="Disordered" evidence="3">
    <location>
        <begin position="1"/>
        <end position="34"/>
    </location>
</feature>
<evidence type="ECO:0000256" key="2">
    <source>
        <dbReference type="ARBA" id="ARBA00022703"/>
    </source>
</evidence>
<dbReference type="Proteomes" id="UP000502823">
    <property type="component" value="Unassembled WGS sequence"/>
</dbReference>
<protein>
    <recommendedName>
        <fullName evidence="5">Bcl-2 Bcl-2 homology region 1-3 domain-containing protein</fullName>
    </recommendedName>
</protein>
<feature type="transmembrane region" description="Helical" evidence="4">
    <location>
        <begin position="335"/>
        <end position="355"/>
    </location>
</feature>
<comment type="similarity">
    <text evidence="1">Belongs to the Bcl-2 family.</text>
</comment>
<dbReference type="InterPro" id="IPR026298">
    <property type="entry name" value="Bcl-2_fam"/>
</dbReference>
<dbReference type="Gene3D" id="1.10.437.10">
    <property type="entry name" value="Blc2-like"/>
    <property type="match status" value="1"/>
</dbReference>
<dbReference type="GO" id="GO:0097192">
    <property type="term" value="P:extrinsic apoptotic signaling pathway in absence of ligand"/>
    <property type="evidence" value="ECO:0007669"/>
    <property type="project" value="TreeGrafter"/>
</dbReference>
<evidence type="ECO:0000259" key="5">
    <source>
        <dbReference type="Pfam" id="PF00452"/>
    </source>
</evidence>
<dbReference type="SUPFAM" id="SSF56854">
    <property type="entry name" value="Bcl-2 inhibitors of programmed cell death"/>
    <property type="match status" value="1"/>
</dbReference>
<dbReference type="PANTHER" id="PTHR11256">
    <property type="entry name" value="BCL-2 RELATED"/>
    <property type="match status" value="1"/>
</dbReference>
<name>A0A6L2Q5Y4_COPFO</name>
<dbReference type="PROSITE" id="PS50062">
    <property type="entry name" value="BCL2_FAMILY"/>
    <property type="match status" value="1"/>
</dbReference>
<keyword evidence="7" id="KW-1185">Reference proteome</keyword>
<keyword evidence="4" id="KW-0472">Membrane</keyword>
<sequence length="360" mass="40848">MVKPIVQPNSGQEDRIEESNGGAVPPLLDDSGIQTDMWNSVRDRQATNSNAESQHFFLPDDDSEGAVGYSADARAWPSRRQSYWEGYGGPPVRNRANNQRRHSSGELPGTRASHENFIGHSHSNQFGPGDRRASTESAYGVGVTDRNNTWDYSGLLNPNHNHFAAQYIYPPGIPPATVIVGSQLYIRFLYDEIQRLNLQAPECLDPNRANPPLWNDDIIQLGQSLRQVANEFAQSEYRHRVRQRAESVSLESLDFNTFSDLLYGLFQEGGVTSERVVVLFFFCSDLAIRALRNRLRRMFEFITHWSQLYIMKKFSVWVQQHGGWAAVLQQSVNNVYKFAVISFCCVATVALVIYIRNNTR</sequence>
<dbReference type="GO" id="GO:0051400">
    <property type="term" value="F:BH domain binding"/>
    <property type="evidence" value="ECO:0007669"/>
    <property type="project" value="TreeGrafter"/>
</dbReference>